<name>A0A1Y2D4Z4_9BASI</name>
<organism evidence="2 3">
    <name type="scientific">Leucosporidium creatinivorum</name>
    <dbReference type="NCBI Taxonomy" id="106004"/>
    <lineage>
        <taxon>Eukaryota</taxon>
        <taxon>Fungi</taxon>
        <taxon>Dikarya</taxon>
        <taxon>Basidiomycota</taxon>
        <taxon>Pucciniomycotina</taxon>
        <taxon>Microbotryomycetes</taxon>
        <taxon>Leucosporidiales</taxon>
        <taxon>Leucosporidium</taxon>
    </lineage>
</organism>
<reference evidence="2 3" key="1">
    <citation type="submission" date="2016-07" db="EMBL/GenBank/DDBJ databases">
        <title>Pervasive Adenine N6-methylation of Active Genes in Fungi.</title>
        <authorList>
            <consortium name="DOE Joint Genome Institute"/>
            <person name="Mondo S.J."/>
            <person name="Dannebaum R.O."/>
            <person name="Kuo R.C."/>
            <person name="Labutti K."/>
            <person name="Haridas S."/>
            <person name="Kuo A."/>
            <person name="Salamov A."/>
            <person name="Ahrendt S.R."/>
            <person name="Lipzen A."/>
            <person name="Sullivan W."/>
            <person name="Andreopoulos W.B."/>
            <person name="Clum A."/>
            <person name="Lindquist E."/>
            <person name="Daum C."/>
            <person name="Ramamoorthy G.K."/>
            <person name="Gryganskyi A."/>
            <person name="Culley D."/>
            <person name="Magnuson J.K."/>
            <person name="James T.Y."/>
            <person name="O'Malley M.A."/>
            <person name="Stajich J.E."/>
            <person name="Spatafora J.W."/>
            <person name="Visel A."/>
            <person name="Grigoriev I.V."/>
        </authorList>
    </citation>
    <scope>NUCLEOTIDE SEQUENCE [LARGE SCALE GENOMIC DNA]</scope>
    <source>
        <strain evidence="2 3">62-1032</strain>
    </source>
</reference>
<feature type="region of interest" description="Disordered" evidence="1">
    <location>
        <begin position="88"/>
        <end position="379"/>
    </location>
</feature>
<proteinExistence type="predicted"/>
<evidence type="ECO:0000313" key="3">
    <source>
        <dbReference type="Proteomes" id="UP000193467"/>
    </source>
</evidence>
<feature type="compositionally biased region" description="Low complexity" evidence="1">
    <location>
        <begin position="331"/>
        <end position="359"/>
    </location>
</feature>
<dbReference type="EMBL" id="MCGR01000099">
    <property type="protein sequence ID" value="ORY54277.1"/>
    <property type="molecule type" value="Genomic_DNA"/>
</dbReference>
<evidence type="ECO:0000256" key="1">
    <source>
        <dbReference type="SAM" id="MobiDB-lite"/>
    </source>
</evidence>
<dbReference type="AlphaFoldDB" id="A0A1Y2D4Z4"/>
<gene>
    <name evidence="2" type="ORF">BCR35DRAFT_227446</name>
</gene>
<comment type="caution">
    <text evidence="2">The sequence shown here is derived from an EMBL/GenBank/DDBJ whole genome shotgun (WGS) entry which is preliminary data.</text>
</comment>
<feature type="compositionally biased region" description="Acidic residues" evidence="1">
    <location>
        <begin position="177"/>
        <end position="188"/>
    </location>
</feature>
<accession>A0A1Y2D4Z4</accession>
<dbReference type="InParanoid" id="A0A1Y2D4Z4"/>
<protein>
    <submittedName>
        <fullName evidence="2">Uncharacterized protein</fullName>
    </submittedName>
</protein>
<feature type="compositionally biased region" description="Basic residues" evidence="1">
    <location>
        <begin position="222"/>
        <end position="233"/>
    </location>
</feature>
<feature type="compositionally biased region" description="Pro residues" evidence="1">
    <location>
        <begin position="234"/>
        <end position="266"/>
    </location>
</feature>
<keyword evidence="3" id="KW-1185">Reference proteome</keyword>
<dbReference type="Proteomes" id="UP000193467">
    <property type="component" value="Unassembled WGS sequence"/>
</dbReference>
<feature type="compositionally biased region" description="Acidic residues" evidence="1">
    <location>
        <begin position="363"/>
        <end position="378"/>
    </location>
</feature>
<evidence type="ECO:0000313" key="2">
    <source>
        <dbReference type="EMBL" id="ORY54277.1"/>
    </source>
</evidence>
<sequence length="426" mass="45707">MQALARLACTILCPNLLEVLDDNASLAALEIDPSSLPPSCSWLPTFVLTAAKYYSTGTSIAFNGSNGLGAALQLKALIPLTNTTATSDPFLPTFPTPSNNIPRPPLPTPNSQSTSSRPLVAQPLAPTHSQNSTPAAPYPNSNREKRNIPRSSPASTSKDARRKARYAPPALQAIAEESVDREELEELSEERAEMEITTGDEEVQEFVQGSSRDLEINGPAVRPHRASTARPRRPNPPQPPRPRPRPLSTPPPPLPPPAAASAPPLPSSASSVAQLRRTRSAQPPNLKSLRPSLTADSSIALVEKEEEEEIEEVKSTSSDEEEQQRFERVGEVGSAASVVSVDLEGESAIGGEESGDAGSTASQEDDGSVDSEEQDEEEHACFLEKPLEMMPNKLFVSEKASLSEEVPSGWFKIYKQLGKVPISSCL</sequence>